<dbReference type="PANTHER" id="PTHR21456:SF1">
    <property type="entry name" value="C2 NT-TYPE DOMAIN-CONTAINING PROTEIN"/>
    <property type="match status" value="1"/>
</dbReference>
<reference evidence="3" key="1">
    <citation type="journal article" date="2020" name="Stud. Mycol.">
        <title>101 Dothideomycetes genomes: a test case for predicting lifestyles and emergence of pathogens.</title>
        <authorList>
            <person name="Haridas S."/>
            <person name="Albert R."/>
            <person name="Binder M."/>
            <person name="Bloem J."/>
            <person name="Labutti K."/>
            <person name="Salamov A."/>
            <person name="Andreopoulos B."/>
            <person name="Baker S."/>
            <person name="Barry K."/>
            <person name="Bills G."/>
            <person name="Bluhm B."/>
            <person name="Cannon C."/>
            <person name="Castanera R."/>
            <person name="Culley D."/>
            <person name="Daum C."/>
            <person name="Ezra D."/>
            <person name="Gonzalez J."/>
            <person name="Henrissat B."/>
            <person name="Kuo A."/>
            <person name="Liang C."/>
            <person name="Lipzen A."/>
            <person name="Lutzoni F."/>
            <person name="Magnuson J."/>
            <person name="Mondo S."/>
            <person name="Nolan M."/>
            <person name="Ohm R."/>
            <person name="Pangilinan J."/>
            <person name="Park H.-J."/>
            <person name="Ramirez L."/>
            <person name="Alfaro M."/>
            <person name="Sun H."/>
            <person name="Tritt A."/>
            <person name="Yoshinaga Y."/>
            <person name="Zwiers L.-H."/>
            <person name="Turgeon B."/>
            <person name="Goodwin S."/>
            <person name="Spatafora J."/>
            <person name="Crous P."/>
            <person name="Grigoriev I."/>
        </authorList>
    </citation>
    <scope>NUCLEOTIDE SEQUENCE</scope>
    <source>
        <strain evidence="3">CBS 260.36</strain>
    </source>
</reference>
<feature type="region of interest" description="Disordered" evidence="1">
    <location>
        <begin position="230"/>
        <end position="326"/>
    </location>
</feature>
<feature type="compositionally biased region" description="Basic and acidic residues" evidence="1">
    <location>
        <begin position="302"/>
        <end position="326"/>
    </location>
</feature>
<evidence type="ECO:0000259" key="2">
    <source>
        <dbReference type="PROSITE" id="PS51840"/>
    </source>
</evidence>
<feature type="compositionally biased region" description="Low complexity" evidence="1">
    <location>
        <begin position="232"/>
        <end position="247"/>
    </location>
</feature>
<dbReference type="InterPro" id="IPR039931">
    <property type="entry name" value="EEIG1/2-like"/>
</dbReference>
<proteinExistence type="predicted"/>
<evidence type="ECO:0000313" key="4">
    <source>
        <dbReference type="Proteomes" id="UP000799439"/>
    </source>
</evidence>
<dbReference type="PANTHER" id="PTHR21456">
    <property type="entry name" value="FAMILY WITH SEQUENCE SIMILARITY 102"/>
    <property type="match status" value="1"/>
</dbReference>
<feature type="compositionally biased region" description="Polar residues" evidence="1">
    <location>
        <begin position="269"/>
        <end position="282"/>
    </location>
</feature>
<dbReference type="PROSITE" id="PS51840">
    <property type="entry name" value="C2_NT"/>
    <property type="match status" value="1"/>
</dbReference>
<gene>
    <name evidence="3" type="ORF">K461DRAFT_227020</name>
</gene>
<evidence type="ECO:0000256" key="1">
    <source>
        <dbReference type="SAM" id="MobiDB-lite"/>
    </source>
</evidence>
<comment type="caution">
    <text evidence="3">The sequence shown here is derived from an EMBL/GenBank/DDBJ whole genome shotgun (WGS) entry which is preliminary data.</text>
</comment>
<name>A0A9P4J0C6_9PEZI</name>
<dbReference type="AlphaFoldDB" id="A0A9P4J0C6"/>
<sequence length="344" mass="37663">QPKFELYFRLVDLNNVPLVSGTSSIKWHLAASNAAEHSGKTPKFTIKDHKVVYDYAKTIQLRLVIGKDSVLQDSHLNFDIQQEYQSSGRTERITLGVIKLNLAEYVDTGAADQAEGGNITRRYLMQESKINSTLKIEIAMRHLEGDRNYTCPPLRSAPVFGGIAGIMSSDVAEAQEEGANMPSLSSKSREHGELQDMYRRTLAASWAAAPGEPRADDCIEDIFAGGDGWGGARNNNSSNNNNGNSRATTPTQSRINLGLHDDSDEDNMSRNSSVTNISSVEKLSSGALKSGGVTGRTSLEQSVKRMERAGGIRVNDGSRGHEIDEFNNPFKEDLRSWRVRSAAS</sequence>
<dbReference type="Proteomes" id="UP000799439">
    <property type="component" value="Unassembled WGS sequence"/>
</dbReference>
<feature type="non-terminal residue" evidence="3">
    <location>
        <position position="1"/>
    </location>
</feature>
<protein>
    <recommendedName>
        <fullName evidence="2">C2 NT-type domain-containing protein</fullName>
    </recommendedName>
</protein>
<accession>A0A9P4J0C6</accession>
<dbReference type="OrthoDB" id="3365224at2759"/>
<organism evidence="3 4">
    <name type="scientific">Myriangium duriaei CBS 260.36</name>
    <dbReference type="NCBI Taxonomy" id="1168546"/>
    <lineage>
        <taxon>Eukaryota</taxon>
        <taxon>Fungi</taxon>
        <taxon>Dikarya</taxon>
        <taxon>Ascomycota</taxon>
        <taxon>Pezizomycotina</taxon>
        <taxon>Dothideomycetes</taxon>
        <taxon>Dothideomycetidae</taxon>
        <taxon>Myriangiales</taxon>
        <taxon>Myriangiaceae</taxon>
        <taxon>Myriangium</taxon>
    </lineage>
</organism>
<keyword evidence="4" id="KW-1185">Reference proteome</keyword>
<evidence type="ECO:0000313" key="3">
    <source>
        <dbReference type="EMBL" id="KAF2152016.1"/>
    </source>
</evidence>
<feature type="domain" description="C2 NT-type" evidence="2">
    <location>
        <begin position="1"/>
        <end position="142"/>
    </location>
</feature>
<dbReference type="InterPro" id="IPR019448">
    <property type="entry name" value="NT-C2"/>
</dbReference>
<dbReference type="Pfam" id="PF10358">
    <property type="entry name" value="NT-C2"/>
    <property type="match status" value="1"/>
</dbReference>
<dbReference type="EMBL" id="ML996087">
    <property type="protein sequence ID" value="KAF2152016.1"/>
    <property type="molecule type" value="Genomic_DNA"/>
</dbReference>